<dbReference type="Proteomes" id="UP000195106">
    <property type="component" value="Unassembled WGS sequence"/>
</dbReference>
<evidence type="ECO:0000256" key="1">
    <source>
        <dbReference type="SAM" id="MobiDB-lite"/>
    </source>
</evidence>
<sequence>MEAHAVGDPGGAGGIEEAAGLGVLAGARGVAGAADDHELEVPAAAAVEDPEGLDREVDALAGDQPADDHDAHRAARLVALGDRAGVGRARGEVLDVDAARDHGDAGRVDAGAHQLGGLVGARRDDRVGAAADPGLEGGALGRARVLGAEVPALHGSERVEGVQHGRRGGGADRGGREARGGVEGGDAGHPEVAVHHVRARGAPVGEEAVGELAHVREEVVLGHGARGSGVEVHDLHAGREGDAGGQRRVVAARVDGDGVALVRERRGQRRDVHVLAAGVDPADGGQGAGVLGDHRDPHRVVLSSSCGCGWCGSGEPAAAAAAADPTGVRRARRPAAASTASCITTSMSRRNRPRE</sequence>
<reference evidence="2 3" key="1">
    <citation type="submission" date="2016-08" db="EMBL/GenBank/DDBJ databases">
        <title>Genome sequence of Clavibacter michiganensis spp. strain CASJ009.</title>
        <authorList>
            <person name="Thapa S.P."/>
            <person name="Coaker G."/>
        </authorList>
    </citation>
    <scope>NUCLEOTIDE SEQUENCE [LARGE SCALE GENOMIC DNA]</scope>
    <source>
        <strain evidence="2">CASJ009</strain>
    </source>
</reference>
<proteinExistence type="predicted"/>
<evidence type="ECO:0000313" key="3">
    <source>
        <dbReference type="Proteomes" id="UP000195106"/>
    </source>
</evidence>
<accession>A0A251XXP3</accession>
<name>A0A251XXP3_9MICO</name>
<feature type="region of interest" description="Disordered" evidence="1">
    <location>
        <begin position="324"/>
        <end position="355"/>
    </location>
</feature>
<evidence type="ECO:0000313" key="2">
    <source>
        <dbReference type="EMBL" id="OUE10225.1"/>
    </source>
</evidence>
<comment type="caution">
    <text evidence="2">The sequence shown here is derived from an EMBL/GenBank/DDBJ whole genome shotgun (WGS) entry which is preliminary data.</text>
</comment>
<feature type="compositionally biased region" description="Low complexity" evidence="1">
    <location>
        <begin position="334"/>
        <end position="348"/>
    </location>
</feature>
<dbReference type="EMBL" id="MDHJ01000001">
    <property type="protein sequence ID" value="OUE10225.1"/>
    <property type="molecule type" value="Genomic_DNA"/>
</dbReference>
<gene>
    <name evidence="2" type="ORF">CMsap09_14855</name>
</gene>
<organism evidence="2 3">
    <name type="scientific">Clavibacter michiganensis</name>
    <dbReference type="NCBI Taxonomy" id="28447"/>
    <lineage>
        <taxon>Bacteria</taxon>
        <taxon>Bacillati</taxon>
        <taxon>Actinomycetota</taxon>
        <taxon>Actinomycetes</taxon>
        <taxon>Micrococcales</taxon>
        <taxon>Microbacteriaceae</taxon>
        <taxon>Clavibacter</taxon>
    </lineage>
</organism>
<dbReference type="AlphaFoldDB" id="A0A251XXP3"/>
<protein>
    <submittedName>
        <fullName evidence="2">Uncharacterized protein</fullName>
    </submittedName>
</protein>
<feature type="region of interest" description="Disordered" evidence="1">
    <location>
        <begin position="161"/>
        <end position="189"/>
    </location>
</feature>